<gene>
    <name evidence="7" type="ORF">HAKA00212_LOCUS14490</name>
</gene>
<evidence type="ECO:0000256" key="2">
    <source>
        <dbReference type="ARBA" id="ARBA00022692"/>
    </source>
</evidence>
<dbReference type="InterPro" id="IPR007632">
    <property type="entry name" value="Anoctamin"/>
</dbReference>
<comment type="subcellular location">
    <subcellularLocation>
        <location evidence="1">Membrane</location>
        <topology evidence="1">Multi-pass membrane protein</topology>
    </subcellularLocation>
</comment>
<feature type="transmembrane region" description="Helical" evidence="5">
    <location>
        <begin position="82"/>
        <end position="114"/>
    </location>
</feature>
<reference evidence="7" key="1">
    <citation type="submission" date="2021-01" db="EMBL/GenBank/DDBJ databases">
        <authorList>
            <person name="Corre E."/>
            <person name="Pelletier E."/>
            <person name="Niang G."/>
            <person name="Scheremetjew M."/>
            <person name="Finn R."/>
            <person name="Kale V."/>
            <person name="Holt S."/>
            <person name="Cochrane G."/>
            <person name="Meng A."/>
            <person name="Brown T."/>
            <person name="Cohen L."/>
        </authorList>
    </citation>
    <scope>NUCLEOTIDE SEQUENCE</scope>
    <source>
        <strain evidence="7">CCMP3107</strain>
    </source>
</reference>
<keyword evidence="2 5" id="KW-0812">Transmembrane</keyword>
<dbReference type="PANTHER" id="PTHR12308:SF73">
    <property type="entry name" value="ANOCTAMIN"/>
    <property type="match status" value="1"/>
</dbReference>
<evidence type="ECO:0000256" key="3">
    <source>
        <dbReference type="ARBA" id="ARBA00022989"/>
    </source>
</evidence>
<keyword evidence="3 5" id="KW-1133">Transmembrane helix</keyword>
<keyword evidence="4 5" id="KW-0472">Membrane</keyword>
<proteinExistence type="predicted"/>
<evidence type="ECO:0000259" key="6">
    <source>
        <dbReference type="Pfam" id="PF04547"/>
    </source>
</evidence>
<evidence type="ECO:0000256" key="5">
    <source>
        <dbReference type="SAM" id="Phobius"/>
    </source>
</evidence>
<dbReference type="GO" id="GO:0005254">
    <property type="term" value="F:chloride channel activity"/>
    <property type="evidence" value="ECO:0007669"/>
    <property type="project" value="TreeGrafter"/>
</dbReference>
<dbReference type="InterPro" id="IPR049452">
    <property type="entry name" value="Anoctamin_TM"/>
</dbReference>
<name>A0A7S3XYC4_HETAK</name>
<feature type="domain" description="Anoctamin transmembrane" evidence="6">
    <location>
        <begin position="12"/>
        <end position="173"/>
    </location>
</feature>
<feature type="transmembrane region" description="Helical" evidence="5">
    <location>
        <begin position="37"/>
        <end position="61"/>
    </location>
</feature>
<sequence length="226" mass="25389">MAIASLLKHAGEYALKKRLDDELNMEQFDVDQEYMKLVIQFGFVVVFSGACRLASIAALLNNIFEFHLDSNKLLRASARPRAVAVADIAPWGLMMEVLGVVGVVSNCGLLLLTAPTLDAYVPEFLEVSRVDSHTWAIGTLLLLVIIEHVLVALRVFIQYTVPDVPKDVRMQIDDEMMRENHRVRLQALNDMSKQGVIISPDSFSGPASEWPSLEGKRRRKKSFIFF</sequence>
<dbReference type="GO" id="GO:0016020">
    <property type="term" value="C:membrane"/>
    <property type="evidence" value="ECO:0007669"/>
    <property type="project" value="UniProtKB-SubCell"/>
</dbReference>
<organism evidence="7">
    <name type="scientific">Heterosigma akashiwo</name>
    <name type="common">Chromophytic alga</name>
    <name type="synonym">Heterosigma carterae</name>
    <dbReference type="NCBI Taxonomy" id="2829"/>
    <lineage>
        <taxon>Eukaryota</taxon>
        <taxon>Sar</taxon>
        <taxon>Stramenopiles</taxon>
        <taxon>Ochrophyta</taxon>
        <taxon>Raphidophyceae</taxon>
        <taxon>Chattonellales</taxon>
        <taxon>Chattonellaceae</taxon>
        <taxon>Heterosigma</taxon>
    </lineage>
</organism>
<protein>
    <recommendedName>
        <fullName evidence="6">Anoctamin transmembrane domain-containing protein</fullName>
    </recommendedName>
</protein>
<dbReference type="Pfam" id="PF04547">
    <property type="entry name" value="Anoctamin"/>
    <property type="match status" value="1"/>
</dbReference>
<dbReference type="PANTHER" id="PTHR12308">
    <property type="entry name" value="ANOCTAMIN"/>
    <property type="match status" value="1"/>
</dbReference>
<dbReference type="AlphaFoldDB" id="A0A7S3XYC4"/>
<feature type="transmembrane region" description="Helical" evidence="5">
    <location>
        <begin position="134"/>
        <end position="157"/>
    </location>
</feature>
<accession>A0A7S3XYC4</accession>
<dbReference type="EMBL" id="HBIU01031370">
    <property type="protein sequence ID" value="CAE0635746.1"/>
    <property type="molecule type" value="Transcribed_RNA"/>
</dbReference>
<evidence type="ECO:0000313" key="7">
    <source>
        <dbReference type="EMBL" id="CAE0635746.1"/>
    </source>
</evidence>
<evidence type="ECO:0000256" key="1">
    <source>
        <dbReference type="ARBA" id="ARBA00004141"/>
    </source>
</evidence>
<evidence type="ECO:0000256" key="4">
    <source>
        <dbReference type="ARBA" id="ARBA00023136"/>
    </source>
</evidence>